<protein>
    <submittedName>
        <fullName evidence="1">Uncharacterized protein</fullName>
    </submittedName>
</protein>
<keyword evidence="2" id="KW-1185">Reference proteome</keyword>
<name>A0A8S1DTY9_9INSE</name>
<evidence type="ECO:0000313" key="1">
    <source>
        <dbReference type="EMBL" id="CAB3384268.1"/>
    </source>
</evidence>
<gene>
    <name evidence="1" type="ORF">CLODIP_2_CD12034</name>
</gene>
<dbReference type="EMBL" id="CADEPI010000344">
    <property type="protein sequence ID" value="CAB3384268.1"/>
    <property type="molecule type" value="Genomic_DNA"/>
</dbReference>
<dbReference type="AlphaFoldDB" id="A0A8S1DTY9"/>
<comment type="caution">
    <text evidence="1">The sequence shown here is derived from an EMBL/GenBank/DDBJ whole genome shotgun (WGS) entry which is preliminary data.</text>
</comment>
<evidence type="ECO:0000313" key="2">
    <source>
        <dbReference type="Proteomes" id="UP000494165"/>
    </source>
</evidence>
<reference evidence="1 2" key="1">
    <citation type="submission" date="2020-04" db="EMBL/GenBank/DDBJ databases">
        <authorList>
            <person name="Alioto T."/>
            <person name="Alioto T."/>
            <person name="Gomez Garrido J."/>
        </authorList>
    </citation>
    <scope>NUCLEOTIDE SEQUENCE [LARGE SCALE GENOMIC DNA]</scope>
</reference>
<dbReference type="Proteomes" id="UP000494165">
    <property type="component" value="Unassembled WGS sequence"/>
</dbReference>
<accession>A0A8S1DTY9</accession>
<proteinExistence type="predicted"/>
<organism evidence="1 2">
    <name type="scientific">Cloeon dipterum</name>
    <dbReference type="NCBI Taxonomy" id="197152"/>
    <lineage>
        <taxon>Eukaryota</taxon>
        <taxon>Metazoa</taxon>
        <taxon>Ecdysozoa</taxon>
        <taxon>Arthropoda</taxon>
        <taxon>Hexapoda</taxon>
        <taxon>Insecta</taxon>
        <taxon>Pterygota</taxon>
        <taxon>Palaeoptera</taxon>
        <taxon>Ephemeroptera</taxon>
        <taxon>Pisciforma</taxon>
        <taxon>Baetidae</taxon>
        <taxon>Cloeon</taxon>
    </lineage>
</organism>
<sequence>MFFSTNSKQIQKPLLQTITEKPRGNLSLCQLSKKCKEYPKMSDGALQTSTNCKKNATWSFYKRDMRLKQCLVLCGWTHIGEVIHVARVLQNGYYLYGYLDRNKGYFVKGNHEVVTSDEVELLVGCRYFWIPAATISKDFPKNLRPLALNAMFKGCPHMFLGQAFFQGELLSGPVDKDVCLVPTKDGVKRCRPITILCISYRGNCGKCGEDLKVLNKFYYHVKGSAMMLRYSPKYVQPNDMKEGESILDLANLDMELDNEEETQST</sequence>